<keyword evidence="5" id="KW-0239">DNA-directed DNA polymerase</keyword>
<reference evidence="8 9" key="1">
    <citation type="submission" date="2016-10" db="EMBL/GenBank/DDBJ databases">
        <title>Rhodobacter sp. LPB0142, isolated from sea water.</title>
        <authorList>
            <person name="Kim E."/>
            <person name="Yi H."/>
        </authorList>
    </citation>
    <scope>NUCLEOTIDE SEQUENCE [LARGE SCALE GENOMIC DNA]</scope>
    <source>
        <strain evidence="8 9">LPB0142</strain>
    </source>
</reference>
<keyword evidence="2" id="KW-0808">Transferase</keyword>
<protein>
    <recommendedName>
        <fullName evidence="1">DNA-directed DNA polymerase</fullName>
        <ecNumber evidence="1">2.7.7.7</ecNumber>
    </recommendedName>
</protein>
<evidence type="ECO:0000256" key="4">
    <source>
        <dbReference type="ARBA" id="ARBA00022705"/>
    </source>
</evidence>
<evidence type="ECO:0000313" key="9">
    <source>
        <dbReference type="Proteomes" id="UP000176562"/>
    </source>
</evidence>
<dbReference type="InterPro" id="IPR008921">
    <property type="entry name" value="DNA_pol3_clamp-load_cplx_C"/>
</dbReference>
<dbReference type="GO" id="GO:0006261">
    <property type="term" value="P:DNA-templated DNA replication"/>
    <property type="evidence" value="ECO:0007669"/>
    <property type="project" value="TreeGrafter"/>
</dbReference>
<dbReference type="AlphaFoldDB" id="A0A1D9M8Q6"/>
<gene>
    <name evidence="8" type="ORF">LPB142_01920</name>
</gene>
<dbReference type="Gene3D" id="1.20.272.10">
    <property type="match status" value="1"/>
</dbReference>
<dbReference type="PANTHER" id="PTHR34388">
    <property type="entry name" value="DNA POLYMERASE III SUBUNIT DELTA"/>
    <property type="match status" value="1"/>
</dbReference>
<keyword evidence="9" id="KW-1185">Reference proteome</keyword>
<dbReference type="KEGG" id="rhp:LPB142_01920"/>
<keyword evidence="4" id="KW-0235">DNA replication</keyword>
<comment type="similarity">
    <text evidence="6">Belongs to the DNA polymerase HolA subunit family.</text>
</comment>
<dbReference type="GO" id="GO:0003677">
    <property type="term" value="F:DNA binding"/>
    <property type="evidence" value="ECO:0007669"/>
    <property type="project" value="InterPro"/>
</dbReference>
<sequence>MKLAGLAATRYFARPEPERTGLLIFGADAMRVALRRQEVIAALIGPEGEAEMRLSRIPAADLRRDGAVLLDAVKAVGFFPGPRVAFLEDATDALAPAVEAAVAAWRPGDAQIVVTAGSLTAKSALRKVFEGHSNAYAIGIYDDPPSREEIEEVLKKAGLRDISQGAMTDLLALAKALDPGDFRQTVEKVALYKYGDASPLEPADVAACAPATLEAEVDDVLNIVAEGRAQELGLTMRRIEGQGVQPVQLAIAALRHFRALHFAASDPGGPGAGLQRMRPPVFGPRRDRMQRQAQAWGMFRLEEALKLLVETDLTLRSASRAPQMALLERALMRLAMMARR</sequence>
<dbReference type="SUPFAM" id="SSF48019">
    <property type="entry name" value="post-AAA+ oligomerization domain-like"/>
    <property type="match status" value="1"/>
</dbReference>
<evidence type="ECO:0000256" key="6">
    <source>
        <dbReference type="ARBA" id="ARBA00034754"/>
    </source>
</evidence>
<dbReference type="EC" id="2.7.7.7" evidence="1"/>
<proteinExistence type="inferred from homology"/>
<evidence type="ECO:0000256" key="7">
    <source>
        <dbReference type="ARBA" id="ARBA00049244"/>
    </source>
</evidence>
<comment type="catalytic activity">
    <reaction evidence="7">
        <text>DNA(n) + a 2'-deoxyribonucleoside 5'-triphosphate = DNA(n+1) + diphosphate</text>
        <dbReference type="Rhea" id="RHEA:22508"/>
        <dbReference type="Rhea" id="RHEA-COMP:17339"/>
        <dbReference type="Rhea" id="RHEA-COMP:17340"/>
        <dbReference type="ChEBI" id="CHEBI:33019"/>
        <dbReference type="ChEBI" id="CHEBI:61560"/>
        <dbReference type="ChEBI" id="CHEBI:173112"/>
        <dbReference type="EC" id="2.7.7.7"/>
    </reaction>
</comment>
<dbReference type="NCBIfam" id="TIGR01128">
    <property type="entry name" value="holA"/>
    <property type="match status" value="1"/>
</dbReference>
<dbReference type="Proteomes" id="UP000176562">
    <property type="component" value="Chromosome"/>
</dbReference>
<evidence type="ECO:0000256" key="3">
    <source>
        <dbReference type="ARBA" id="ARBA00022695"/>
    </source>
</evidence>
<evidence type="ECO:0000256" key="5">
    <source>
        <dbReference type="ARBA" id="ARBA00022932"/>
    </source>
</evidence>
<accession>A0A1D9M8Q6</accession>
<dbReference type="RefSeq" id="WP_068766305.1">
    <property type="nucleotide sequence ID" value="NZ_CP017781.1"/>
</dbReference>
<keyword evidence="3" id="KW-0548">Nucleotidyltransferase</keyword>
<dbReference type="GO" id="GO:0003887">
    <property type="term" value="F:DNA-directed DNA polymerase activity"/>
    <property type="evidence" value="ECO:0007669"/>
    <property type="project" value="UniProtKB-KW"/>
</dbReference>
<evidence type="ECO:0000313" key="8">
    <source>
        <dbReference type="EMBL" id="AOZ68217.1"/>
    </source>
</evidence>
<dbReference type="EMBL" id="CP017781">
    <property type="protein sequence ID" value="AOZ68217.1"/>
    <property type="molecule type" value="Genomic_DNA"/>
</dbReference>
<dbReference type="GO" id="GO:0009360">
    <property type="term" value="C:DNA polymerase III complex"/>
    <property type="evidence" value="ECO:0007669"/>
    <property type="project" value="TreeGrafter"/>
</dbReference>
<evidence type="ECO:0000256" key="2">
    <source>
        <dbReference type="ARBA" id="ARBA00022679"/>
    </source>
</evidence>
<dbReference type="STRING" id="1850250.LPB142_01920"/>
<name>A0A1D9M8Q6_9RHOB</name>
<evidence type="ECO:0000256" key="1">
    <source>
        <dbReference type="ARBA" id="ARBA00012417"/>
    </source>
</evidence>
<organism evidence="8 9">
    <name type="scientific">Rhodobacter xanthinilyticus</name>
    <dbReference type="NCBI Taxonomy" id="1850250"/>
    <lineage>
        <taxon>Bacteria</taxon>
        <taxon>Pseudomonadati</taxon>
        <taxon>Pseudomonadota</taxon>
        <taxon>Alphaproteobacteria</taxon>
        <taxon>Rhodobacterales</taxon>
        <taxon>Rhodobacter group</taxon>
        <taxon>Rhodobacter</taxon>
    </lineage>
</organism>
<dbReference type="InterPro" id="IPR005790">
    <property type="entry name" value="DNA_polIII_delta"/>
</dbReference>
<dbReference type="PANTHER" id="PTHR34388:SF1">
    <property type="entry name" value="DNA POLYMERASE III SUBUNIT DELTA"/>
    <property type="match status" value="1"/>
</dbReference>